<protein>
    <submittedName>
        <fullName evidence="1">PIG-L domain-containing protein</fullName>
    </submittedName>
</protein>
<dbReference type="AlphaFoldDB" id="A0A2T8HPH9"/>
<dbReference type="RefSeq" id="WP_116559916.1">
    <property type="nucleotide sequence ID" value="NZ_QDKM01000015.1"/>
</dbReference>
<dbReference type="Pfam" id="PF02585">
    <property type="entry name" value="PIG-L"/>
    <property type="match status" value="1"/>
</dbReference>
<dbReference type="Proteomes" id="UP000245911">
    <property type="component" value="Unassembled WGS sequence"/>
</dbReference>
<dbReference type="GO" id="GO:0016811">
    <property type="term" value="F:hydrolase activity, acting on carbon-nitrogen (but not peptide) bonds, in linear amides"/>
    <property type="evidence" value="ECO:0007669"/>
    <property type="project" value="TreeGrafter"/>
</dbReference>
<dbReference type="PANTHER" id="PTHR12993:SF30">
    <property type="entry name" value="N-ACETYL-ALPHA-D-GLUCOSAMINYL L-MALATE DEACETYLASE 1"/>
    <property type="match status" value="1"/>
</dbReference>
<dbReference type="InterPro" id="IPR024078">
    <property type="entry name" value="LmbE-like_dom_sf"/>
</dbReference>
<keyword evidence="2" id="KW-1185">Reference proteome</keyword>
<dbReference type="PANTHER" id="PTHR12993">
    <property type="entry name" value="N-ACETYLGLUCOSAMINYL-PHOSPHATIDYLINOSITOL DE-N-ACETYLASE-RELATED"/>
    <property type="match status" value="1"/>
</dbReference>
<gene>
    <name evidence="1" type="ORF">DDE20_18030</name>
</gene>
<dbReference type="InterPro" id="IPR003737">
    <property type="entry name" value="GlcNAc_PI_deacetylase-related"/>
</dbReference>
<dbReference type="Gene3D" id="3.40.50.10320">
    <property type="entry name" value="LmbE-like"/>
    <property type="match status" value="1"/>
</dbReference>
<name>A0A2T8HPH9_9RHOB</name>
<evidence type="ECO:0000313" key="2">
    <source>
        <dbReference type="Proteomes" id="UP000245911"/>
    </source>
</evidence>
<accession>A0A2T8HPH9</accession>
<dbReference type="EMBL" id="QDKM01000015">
    <property type="protein sequence ID" value="PVH27351.1"/>
    <property type="molecule type" value="Genomic_DNA"/>
</dbReference>
<dbReference type="SUPFAM" id="SSF102588">
    <property type="entry name" value="LmbE-like"/>
    <property type="match status" value="1"/>
</dbReference>
<evidence type="ECO:0000313" key="1">
    <source>
        <dbReference type="EMBL" id="PVH27351.1"/>
    </source>
</evidence>
<proteinExistence type="predicted"/>
<organism evidence="1 2">
    <name type="scientific">Pararhodobacter oceanensis</name>
    <dbReference type="NCBI Taxonomy" id="2172121"/>
    <lineage>
        <taxon>Bacteria</taxon>
        <taxon>Pseudomonadati</taxon>
        <taxon>Pseudomonadota</taxon>
        <taxon>Alphaproteobacteria</taxon>
        <taxon>Rhodobacterales</taxon>
        <taxon>Paracoccaceae</taxon>
        <taxon>Pararhodobacter</taxon>
    </lineage>
</organism>
<dbReference type="OrthoDB" id="9790023at2"/>
<sequence>MTILVLAPHADDEVLGMGGAIAKFVSEGLGVEVAVLTGSGNEPHPIWPTSHWDAIRAECRTAMTILGCKAPIFCELPAACLDNMPAHEINEVVANLIANVDPEEVYVPFSFDLHKDHGAIAYGASVAARPYLAGAKKIRRVLAYETLSETHLSPPYLAPAFQPNVFINISETIDKKIAAMQAYASQIQPDNQPRSAAALKALATLRGTHIGVAAAEAFVLLGEYQR</sequence>
<comment type="caution">
    <text evidence="1">The sequence shown here is derived from an EMBL/GenBank/DDBJ whole genome shotgun (WGS) entry which is preliminary data.</text>
</comment>
<reference evidence="1 2" key="1">
    <citation type="submission" date="2018-04" db="EMBL/GenBank/DDBJ databases">
        <title>Pararhodobacter oceanense sp. nov., isolated from marine intertidal sediment.</title>
        <authorList>
            <person name="Wang X.-L."/>
            <person name="Du Z.-J."/>
        </authorList>
    </citation>
    <scope>NUCLEOTIDE SEQUENCE [LARGE SCALE GENOMIC DNA]</scope>
    <source>
        <strain evidence="1 2">AM505</strain>
    </source>
</reference>